<proteinExistence type="predicted"/>
<evidence type="ECO:0000313" key="1">
    <source>
        <dbReference type="EMBL" id="WOO39908.1"/>
    </source>
</evidence>
<gene>
    <name evidence="1" type="ORF">RZN69_14880</name>
</gene>
<dbReference type="RefSeq" id="WP_317831957.1">
    <property type="nucleotide sequence ID" value="NZ_CP136920.1"/>
</dbReference>
<dbReference type="AlphaFoldDB" id="A0AAQ3QQ67"/>
<evidence type="ECO:0000313" key="2">
    <source>
        <dbReference type="Proteomes" id="UP001304300"/>
    </source>
</evidence>
<accession>A0AAQ3QQ67</accession>
<dbReference type="EMBL" id="CP136920">
    <property type="protein sequence ID" value="WOO39908.1"/>
    <property type="molecule type" value="Genomic_DNA"/>
</dbReference>
<keyword evidence="2" id="KW-1185">Reference proteome</keyword>
<dbReference type="KEGG" id="puo:RZN69_14880"/>
<organism evidence="1 2">
    <name type="scientific">Rubellicoccus peritrichatus</name>
    <dbReference type="NCBI Taxonomy" id="3080537"/>
    <lineage>
        <taxon>Bacteria</taxon>
        <taxon>Pseudomonadati</taxon>
        <taxon>Verrucomicrobiota</taxon>
        <taxon>Opitutia</taxon>
        <taxon>Puniceicoccales</taxon>
        <taxon>Cerasicoccaceae</taxon>
        <taxon>Rubellicoccus</taxon>
    </lineage>
</organism>
<reference evidence="1 2" key="1">
    <citation type="submission" date="2023-10" db="EMBL/GenBank/DDBJ databases">
        <title>Rubellicoccus peritrichatus gen. nov., sp. nov., isolated from an algae of coral reef tank.</title>
        <authorList>
            <person name="Luo J."/>
        </authorList>
    </citation>
    <scope>NUCLEOTIDE SEQUENCE [LARGE SCALE GENOMIC DNA]</scope>
    <source>
        <strain evidence="1 2">CR14</strain>
    </source>
</reference>
<protein>
    <submittedName>
        <fullName evidence="1">Uncharacterized protein</fullName>
    </submittedName>
</protein>
<sequence length="320" mass="33890">MLLILVTVSAEAQIGGGPIGGGAVPTNTLRSPSAFTSGGGVSVNGTTRVAASLGGFAGGVTQPTQSNPADTLTIRNGYPGQLFVTETLTITNPVDGFSITENSLFGVNVSAINDDGTAVDARNGASFTTSSPAATQFISSSFRTNAVPTDTPVQINANFNGASANVMIIVVNTDDDNYQTSPYDISGDGLPDSWQIQYYPEGDPNSAPDAIAAGGQPNYFYWALSQNPLIGTALFRAESVQHEDERYLTFTYTRPTDTRAAVSYSFEYSTNLSQWDSSTPIVIRSIENEDETTTVTVRDNVPISSSPVRFLRMDVDFSTP</sequence>
<name>A0AAQ3QQ67_9BACT</name>
<dbReference type="Proteomes" id="UP001304300">
    <property type="component" value="Chromosome"/>
</dbReference>